<reference evidence="5" key="1">
    <citation type="submission" date="2020-05" db="EMBL/GenBank/DDBJ databases">
        <authorList>
            <person name="Chiriac C."/>
            <person name="Salcher M."/>
            <person name="Ghai R."/>
            <person name="Kavagutti S V."/>
        </authorList>
    </citation>
    <scope>NUCLEOTIDE SEQUENCE</scope>
</reference>
<dbReference type="SUPFAM" id="SSF51445">
    <property type="entry name" value="(Trans)glycosidases"/>
    <property type="match status" value="1"/>
</dbReference>
<dbReference type="Pfam" id="PF00933">
    <property type="entry name" value="Glyco_hydro_3"/>
    <property type="match status" value="1"/>
</dbReference>
<dbReference type="InterPro" id="IPR036881">
    <property type="entry name" value="Glyco_hydro_3_C_sf"/>
</dbReference>
<dbReference type="AlphaFoldDB" id="A0A6J6WGH4"/>
<dbReference type="SUPFAM" id="SSF52279">
    <property type="entry name" value="Beta-D-glucan exohydrolase, C-terminal domain"/>
    <property type="match status" value="1"/>
</dbReference>
<name>A0A6J6WGH4_9ZZZZ</name>
<dbReference type="PANTHER" id="PTHR42715:SF10">
    <property type="entry name" value="BETA-GLUCOSIDASE"/>
    <property type="match status" value="1"/>
</dbReference>
<dbReference type="Gene3D" id="3.40.50.1700">
    <property type="entry name" value="Glycoside hydrolase family 3 C-terminal domain"/>
    <property type="match status" value="1"/>
</dbReference>
<protein>
    <submittedName>
        <fullName evidence="5">Unannotated protein</fullName>
    </submittedName>
</protein>
<dbReference type="Gene3D" id="3.20.20.300">
    <property type="entry name" value="Glycoside hydrolase, family 3, N-terminal domain"/>
    <property type="match status" value="1"/>
</dbReference>
<sequence length="889" mass="94277">MIAVRHRLLSALTLTVCVLAGTPLISSAVTQPDPTACPLNTWPSSVTDLPWMQQNYQDRYSPEQLAAQVVNCEEQLHPSNALASEIALTTLRFVTGTQWQNQNNWLTVVGSPYRYMPDFNSLGIPSITLEDGPIGIRYQKAPAASLPTTFPNEMALAATMDTSVAAAYGNQLGTEASLLNYQGIQAPDLNIARVPTWGRISESFGENPTLAGLMGQAEVSGLIPHVPFVVLKHFGAYGQENSRRTLNQVISEKTLYDSYLRPFAIAQQGGAAALASGRQHDLLMMCSYGDINGTQSCTSITLNTALANFNFQGLVRSDLDVRSGVGPLYTSGVSLIKPQGALSMSAMNALSVKTKQGIHDAAVMVITEMFRTSLVTPTGVRDSNVGATLSTSMHDQGISVANDIERRAAVLLKNNGVFPLAKSGSTLLVTMQDLNGTCRALATSMNQQGYNTTCRVLNPPLSGGFKPFGKIANANGKLRKEASAVWVAPRTGYYFFQQQTTGNSELKVNGVRTIVVNGNTEFPYPNFTSFRATAGQSLSLHLSWLQKAPNFTITSMDNTLNTALDAMKSATRVIVMANDVGREGADRSTLELPYGYDALIKVAAATKPTSVALFTTGPVTMPWISSVNGVFEFWNGPGDATADSSIARLTPAIADLISGVTTPTGHLPITFPVATATSPSGFNNQAFWPGIKDEVNLKSAPNGGLGLGFNWYQSASWPVLFPFGFGLTYPTTDSTFPTGSVGCAAATTTSLCLRVQPRVTMGDAVKNFTTISQLYVAPPASSGQPKLLLGTVTATRCRTTTGSSTTNASVCVSGSTNATVTALQSGSWNSANRQYQFASGCYSFILADHARDAFEILASPGQGSHPSAIVHATAPFSASTEITAGACPA</sequence>
<dbReference type="InterPro" id="IPR036962">
    <property type="entry name" value="Glyco_hydro_3_N_sf"/>
</dbReference>
<evidence type="ECO:0000259" key="4">
    <source>
        <dbReference type="Pfam" id="PF01915"/>
    </source>
</evidence>
<feature type="domain" description="Glycoside hydrolase family 3 C-terminal" evidence="4">
    <location>
        <begin position="410"/>
        <end position="729"/>
    </location>
</feature>
<dbReference type="PRINTS" id="PR00133">
    <property type="entry name" value="GLHYDRLASE3"/>
</dbReference>
<gene>
    <name evidence="5" type="ORF">UFOPK2958_00627</name>
</gene>
<dbReference type="InterPro" id="IPR002772">
    <property type="entry name" value="Glyco_hydro_3_C"/>
</dbReference>
<dbReference type="InterPro" id="IPR050288">
    <property type="entry name" value="Cellulose_deg_GH3"/>
</dbReference>
<comment type="similarity">
    <text evidence="1">Belongs to the glycosyl hydrolase 3 family.</text>
</comment>
<organism evidence="5">
    <name type="scientific">freshwater metagenome</name>
    <dbReference type="NCBI Taxonomy" id="449393"/>
    <lineage>
        <taxon>unclassified sequences</taxon>
        <taxon>metagenomes</taxon>
        <taxon>ecological metagenomes</taxon>
    </lineage>
</organism>
<evidence type="ECO:0000313" key="5">
    <source>
        <dbReference type="EMBL" id="CAB4782364.1"/>
    </source>
</evidence>
<dbReference type="GO" id="GO:0005975">
    <property type="term" value="P:carbohydrate metabolic process"/>
    <property type="evidence" value="ECO:0007669"/>
    <property type="project" value="InterPro"/>
</dbReference>
<keyword evidence="2" id="KW-0378">Hydrolase</keyword>
<dbReference type="InterPro" id="IPR001764">
    <property type="entry name" value="Glyco_hydro_3_N"/>
</dbReference>
<dbReference type="GO" id="GO:0004553">
    <property type="term" value="F:hydrolase activity, hydrolyzing O-glycosyl compounds"/>
    <property type="evidence" value="ECO:0007669"/>
    <property type="project" value="InterPro"/>
</dbReference>
<dbReference type="InterPro" id="IPR017853">
    <property type="entry name" value="GH"/>
</dbReference>
<evidence type="ECO:0000259" key="3">
    <source>
        <dbReference type="Pfam" id="PF00933"/>
    </source>
</evidence>
<accession>A0A6J6WGH4</accession>
<evidence type="ECO:0000256" key="2">
    <source>
        <dbReference type="ARBA" id="ARBA00022801"/>
    </source>
</evidence>
<feature type="domain" description="Glycoside hydrolase family 3 N-terminal" evidence="3">
    <location>
        <begin position="122"/>
        <end position="318"/>
    </location>
</feature>
<dbReference type="Pfam" id="PF01915">
    <property type="entry name" value="Glyco_hydro_3_C"/>
    <property type="match status" value="1"/>
</dbReference>
<dbReference type="PANTHER" id="PTHR42715">
    <property type="entry name" value="BETA-GLUCOSIDASE"/>
    <property type="match status" value="1"/>
</dbReference>
<dbReference type="EMBL" id="CAFAAB010000057">
    <property type="protein sequence ID" value="CAB4782364.1"/>
    <property type="molecule type" value="Genomic_DNA"/>
</dbReference>
<evidence type="ECO:0000256" key="1">
    <source>
        <dbReference type="ARBA" id="ARBA00005336"/>
    </source>
</evidence>
<proteinExistence type="inferred from homology"/>